<reference evidence="2 4" key="1">
    <citation type="submission" date="2017-12" db="EMBL/GenBank/DDBJ databases">
        <title>Phylogenetic diversity of female urinary microbiome.</title>
        <authorList>
            <person name="Thomas-White K."/>
            <person name="Wolfe A.J."/>
        </authorList>
    </citation>
    <scope>NUCLEOTIDE SEQUENCE [LARGE SCALE GENOMIC DNA]</scope>
    <source>
        <strain evidence="2 4">UMB0119</strain>
    </source>
</reference>
<protein>
    <submittedName>
        <fullName evidence="2">FMN-binding protein</fullName>
    </submittedName>
</protein>
<dbReference type="Pfam" id="PF01243">
    <property type="entry name" value="PNPOx_N"/>
    <property type="match status" value="1"/>
</dbReference>
<evidence type="ECO:0000313" key="5">
    <source>
        <dbReference type="Proteomes" id="UP000255124"/>
    </source>
</evidence>
<dbReference type="EMBL" id="UFTA01000002">
    <property type="protein sequence ID" value="SUU92998.1"/>
    <property type="molecule type" value="Genomic_DNA"/>
</dbReference>
<name>A0A2I1MB29_9FIRM</name>
<evidence type="ECO:0000313" key="2">
    <source>
        <dbReference type="EMBL" id="PKZ17336.1"/>
    </source>
</evidence>
<dbReference type="AlphaFoldDB" id="A0A2I1MB29"/>
<dbReference type="OrthoDB" id="595289at2"/>
<dbReference type="RefSeq" id="WP_101539497.1">
    <property type="nucleotide sequence ID" value="NZ_CALTZC010000019.1"/>
</dbReference>
<feature type="domain" description="Pyridoxamine 5'-phosphate oxidase N-terminal" evidence="1">
    <location>
        <begin position="3"/>
        <end position="110"/>
    </location>
</feature>
<reference evidence="3 5" key="2">
    <citation type="submission" date="2018-06" db="EMBL/GenBank/DDBJ databases">
        <authorList>
            <consortium name="Pathogen Informatics"/>
            <person name="Doyle S."/>
        </authorList>
    </citation>
    <scope>NUCLEOTIDE SEQUENCE [LARGE SCALE GENOMIC DNA]</scope>
    <source>
        <strain evidence="3 5">NCTC9810</strain>
    </source>
</reference>
<dbReference type="InterPro" id="IPR012349">
    <property type="entry name" value="Split_barrel_FMN-bd"/>
</dbReference>
<accession>A0A2I1MB29</accession>
<evidence type="ECO:0000259" key="1">
    <source>
        <dbReference type="Pfam" id="PF01243"/>
    </source>
</evidence>
<proteinExistence type="predicted"/>
<dbReference type="Gene3D" id="2.30.110.10">
    <property type="entry name" value="Electron Transport, Fmn-binding Protein, Chain A"/>
    <property type="match status" value="1"/>
</dbReference>
<evidence type="ECO:0000313" key="4">
    <source>
        <dbReference type="Proteomes" id="UP000234335"/>
    </source>
</evidence>
<dbReference type="SUPFAM" id="SSF50475">
    <property type="entry name" value="FMN-binding split barrel"/>
    <property type="match status" value="1"/>
</dbReference>
<sequence length="124" mass="13970">MLNEKFYEVINHEGSVSITSWTEKGAHVTCTWNTYLQVIEDNKILIPAAGMTSTESDLKENNEVILTMAAREVEGFNGYQGTGFRISGTAEFLDEGEYFDKVHEKYPFANRALVVDVKDAKQLL</sequence>
<evidence type="ECO:0000313" key="3">
    <source>
        <dbReference type="EMBL" id="SUU92998.1"/>
    </source>
</evidence>
<dbReference type="Proteomes" id="UP000255124">
    <property type="component" value="Unassembled WGS sequence"/>
</dbReference>
<gene>
    <name evidence="2" type="ORF">CYJ34_01110</name>
    <name evidence="3" type="ORF">NCTC9810_01348</name>
</gene>
<dbReference type="Proteomes" id="UP000234335">
    <property type="component" value="Unassembled WGS sequence"/>
</dbReference>
<dbReference type="EMBL" id="PKGS01000001">
    <property type="protein sequence ID" value="PKZ17336.1"/>
    <property type="molecule type" value="Genomic_DNA"/>
</dbReference>
<organism evidence="2 4">
    <name type="scientific">Anaerococcus octavius</name>
    <dbReference type="NCBI Taxonomy" id="54007"/>
    <lineage>
        <taxon>Bacteria</taxon>
        <taxon>Bacillati</taxon>
        <taxon>Bacillota</taxon>
        <taxon>Tissierellia</taxon>
        <taxon>Tissierellales</taxon>
        <taxon>Peptoniphilaceae</taxon>
        <taxon>Anaerococcus</taxon>
    </lineage>
</organism>
<dbReference type="InterPro" id="IPR011576">
    <property type="entry name" value="Pyridox_Oxase_N"/>
</dbReference>
<keyword evidence="4" id="KW-1185">Reference proteome</keyword>